<name>A0A8J9VY11_BRALA</name>
<dbReference type="Proteomes" id="UP000838412">
    <property type="component" value="Chromosome 1"/>
</dbReference>
<sequence>MRADDPAGYLWLEASGMGGDWVEDQAQRGGLSAAARTSIQPALPHTKWLQQTGHQMHRQVGLAHSRLGVEGPRNNMLYAPILCNSSIPV</sequence>
<protein>
    <submittedName>
        <fullName evidence="1">Hypp175 protein</fullName>
    </submittedName>
</protein>
<dbReference type="EMBL" id="OV696686">
    <property type="protein sequence ID" value="CAH1227735.1"/>
    <property type="molecule type" value="Genomic_DNA"/>
</dbReference>
<proteinExistence type="predicted"/>
<evidence type="ECO:0000313" key="2">
    <source>
        <dbReference type="Proteomes" id="UP000838412"/>
    </source>
</evidence>
<evidence type="ECO:0000313" key="1">
    <source>
        <dbReference type="EMBL" id="CAH1227735.1"/>
    </source>
</evidence>
<reference evidence="1" key="1">
    <citation type="submission" date="2022-01" db="EMBL/GenBank/DDBJ databases">
        <authorList>
            <person name="Braso-Vives M."/>
        </authorList>
    </citation>
    <scope>NUCLEOTIDE SEQUENCE</scope>
</reference>
<keyword evidence="2" id="KW-1185">Reference proteome</keyword>
<gene>
    <name evidence="1" type="primary">Hypp175</name>
    <name evidence="1" type="ORF">BLAG_LOCUS512</name>
</gene>
<dbReference type="AlphaFoldDB" id="A0A8J9VY11"/>
<accession>A0A8J9VY11</accession>
<organism evidence="1 2">
    <name type="scientific">Branchiostoma lanceolatum</name>
    <name type="common">Common lancelet</name>
    <name type="synonym">Amphioxus lanceolatum</name>
    <dbReference type="NCBI Taxonomy" id="7740"/>
    <lineage>
        <taxon>Eukaryota</taxon>
        <taxon>Metazoa</taxon>
        <taxon>Chordata</taxon>
        <taxon>Cephalochordata</taxon>
        <taxon>Leptocardii</taxon>
        <taxon>Amphioxiformes</taxon>
        <taxon>Branchiostomatidae</taxon>
        <taxon>Branchiostoma</taxon>
    </lineage>
</organism>